<dbReference type="PANTHER" id="PTHR35803">
    <property type="entry name" value="GLUCAN 1,4-ALPHA-GLUCOSIDASE SUSB-RELATED"/>
    <property type="match status" value="1"/>
</dbReference>
<dbReference type="Pfam" id="PF10566">
    <property type="entry name" value="Glyco_hydro_97"/>
    <property type="match status" value="1"/>
</dbReference>
<dbReference type="InterPro" id="IPR013785">
    <property type="entry name" value="Aldolase_TIM"/>
</dbReference>
<dbReference type="SUPFAM" id="SSF51445">
    <property type="entry name" value="(Trans)glycosidases"/>
    <property type="match status" value="1"/>
</dbReference>
<evidence type="ECO:0000313" key="5">
    <source>
        <dbReference type="EMBL" id="MDN5210544.1"/>
    </source>
</evidence>
<protein>
    <submittedName>
        <fullName evidence="5">Glycoside hydrolase family 97 catalytic domain-containing protein</fullName>
    </submittedName>
</protein>
<dbReference type="Proteomes" id="UP001172083">
    <property type="component" value="Unassembled WGS sequence"/>
</dbReference>
<dbReference type="Gene3D" id="2.60.40.1180">
    <property type="entry name" value="Golgi alpha-mannosidase II"/>
    <property type="match status" value="1"/>
</dbReference>
<reference evidence="5" key="1">
    <citation type="submission" date="2023-06" db="EMBL/GenBank/DDBJ databases">
        <title>Genomic of Agaribacillus aureum.</title>
        <authorList>
            <person name="Wang G."/>
        </authorList>
    </citation>
    <scope>NUCLEOTIDE SEQUENCE</scope>
    <source>
        <strain evidence="5">BMA12</strain>
    </source>
</reference>
<evidence type="ECO:0000256" key="2">
    <source>
        <dbReference type="ARBA" id="ARBA00023295"/>
    </source>
</evidence>
<comment type="caution">
    <text evidence="5">The sequence shown here is derived from an EMBL/GenBank/DDBJ whole genome shotgun (WGS) entry which is preliminary data.</text>
</comment>
<accession>A0ABT8KYH3</accession>
<organism evidence="5 6">
    <name type="scientific">Agaribacillus aureus</name>
    <dbReference type="NCBI Taxonomy" id="3051825"/>
    <lineage>
        <taxon>Bacteria</taxon>
        <taxon>Pseudomonadati</taxon>
        <taxon>Bacteroidota</taxon>
        <taxon>Cytophagia</taxon>
        <taxon>Cytophagales</taxon>
        <taxon>Splendidivirgaceae</taxon>
        <taxon>Agaribacillus</taxon>
    </lineage>
</organism>
<sequence length="359" mass="41779">MRPGKVAWDWYNANNIYGVDFESGVNTETYKYYIDFASKYGLDYIILDEGWYDIKTNDLIHPVKAIDMEALVAYGKEKSVDLILWVTWKALEDQLEAALAKFSEWNIKGIKVDFMQRDDQWMVRYYEKIAKRAADYKMLVDFHGSYKPSGLRRAYPNVISREGVRGLEQHKWEGQFANPEHDVELPFMRMLTGPMDYTPGAMVNAQQKNYFPVFDRPMALGTRCHQLAMYVVFESPLQMLADSPSNYLKEEECMEFLSVVPSTWEDTKVLHAQFGDYVAIARKNGQEWYVGAMTDWEKRDLDIDFSFLGDKEYTMEIYRDGANAERYASDYKKTTKKVNKDSKETIHLASGGGWVARIY</sequence>
<dbReference type="InterPro" id="IPR017853">
    <property type="entry name" value="GH"/>
</dbReference>
<dbReference type="InterPro" id="IPR029483">
    <property type="entry name" value="GH97_C"/>
</dbReference>
<proteinExistence type="predicted"/>
<evidence type="ECO:0000259" key="3">
    <source>
        <dbReference type="Pfam" id="PF10566"/>
    </source>
</evidence>
<evidence type="ECO:0000259" key="4">
    <source>
        <dbReference type="Pfam" id="PF14509"/>
    </source>
</evidence>
<dbReference type="Gene3D" id="3.20.20.70">
    <property type="entry name" value="Aldolase class I"/>
    <property type="match status" value="1"/>
</dbReference>
<gene>
    <name evidence="5" type="ORF">QQ020_00755</name>
</gene>
<evidence type="ECO:0000256" key="1">
    <source>
        <dbReference type="ARBA" id="ARBA00022801"/>
    </source>
</evidence>
<dbReference type="EMBL" id="JAUJEB010000001">
    <property type="protein sequence ID" value="MDN5210544.1"/>
    <property type="molecule type" value="Genomic_DNA"/>
</dbReference>
<dbReference type="InterPro" id="IPR013780">
    <property type="entry name" value="Glyco_hydro_b"/>
</dbReference>
<feature type="domain" description="Glycosyl-hydrolase 97 C-terminal oligomerisation" evidence="4">
    <location>
        <begin position="263"/>
        <end position="358"/>
    </location>
</feature>
<dbReference type="PANTHER" id="PTHR35803:SF2">
    <property type="entry name" value="RETAINING ALPHA-GALACTOSIDASE"/>
    <property type="match status" value="1"/>
</dbReference>
<dbReference type="GO" id="GO:0016787">
    <property type="term" value="F:hydrolase activity"/>
    <property type="evidence" value="ECO:0007669"/>
    <property type="project" value="UniProtKB-KW"/>
</dbReference>
<dbReference type="InterPro" id="IPR019563">
    <property type="entry name" value="GH97_catalytic"/>
</dbReference>
<keyword evidence="6" id="KW-1185">Reference proteome</keyword>
<name>A0ABT8KYH3_9BACT</name>
<keyword evidence="1 5" id="KW-0378">Hydrolase</keyword>
<keyword evidence="2" id="KW-0326">Glycosidase</keyword>
<dbReference type="Pfam" id="PF14509">
    <property type="entry name" value="GH97_C"/>
    <property type="match status" value="1"/>
</dbReference>
<evidence type="ECO:0000313" key="6">
    <source>
        <dbReference type="Proteomes" id="UP001172083"/>
    </source>
</evidence>
<feature type="domain" description="Glycosyl-hydrolase 97 catalytic" evidence="3">
    <location>
        <begin position="10"/>
        <end position="164"/>
    </location>
</feature>
<dbReference type="InterPro" id="IPR052720">
    <property type="entry name" value="Glycosyl_hydrolase_97"/>
</dbReference>